<sequence>MQQSGHSSLRILLFEESVSFCLRAVIAWANQQMMHNIFRTRGVNDKEGYGSSQCPNRPFQNATYPQPTENHHAAEEEDKDGGLGEEKDEENRMHGVMMVGKYDYNDEDDDNMEDDEDNVEQDGVNYSQSGENVVDQPHPKKRKLENLILNYHFAACVPAPSASAPSRPPFVGP</sequence>
<feature type="compositionally biased region" description="Acidic residues" evidence="1">
    <location>
        <begin position="105"/>
        <end position="120"/>
    </location>
</feature>
<name>A0AAD3S3M3_NEPGR</name>
<dbReference type="EMBL" id="BSYO01000004">
    <property type="protein sequence ID" value="GMH03666.1"/>
    <property type="molecule type" value="Genomic_DNA"/>
</dbReference>
<accession>A0AAD3S3M3</accession>
<gene>
    <name evidence="2" type="ORF">Nepgr_005505</name>
</gene>
<feature type="compositionally biased region" description="Basic and acidic residues" evidence="1">
    <location>
        <begin position="69"/>
        <end position="93"/>
    </location>
</feature>
<dbReference type="Proteomes" id="UP001279734">
    <property type="component" value="Unassembled WGS sequence"/>
</dbReference>
<protein>
    <submittedName>
        <fullName evidence="2">Uncharacterized protein</fullName>
    </submittedName>
</protein>
<dbReference type="AlphaFoldDB" id="A0AAD3S3M3"/>
<organism evidence="2 3">
    <name type="scientific">Nepenthes gracilis</name>
    <name type="common">Slender pitcher plant</name>
    <dbReference type="NCBI Taxonomy" id="150966"/>
    <lineage>
        <taxon>Eukaryota</taxon>
        <taxon>Viridiplantae</taxon>
        <taxon>Streptophyta</taxon>
        <taxon>Embryophyta</taxon>
        <taxon>Tracheophyta</taxon>
        <taxon>Spermatophyta</taxon>
        <taxon>Magnoliopsida</taxon>
        <taxon>eudicotyledons</taxon>
        <taxon>Gunneridae</taxon>
        <taxon>Pentapetalae</taxon>
        <taxon>Caryophyllales</taxon>
        <taxon>Nepenthaceae</taxon>
        <taxon>Nepenthes</taxon>
    </lineage>
</organism>
<feature type="compositionally biased region" description="Polar residues" evidence="1">
    <location>
        <begin position="50"/>
        <end position="68"/>
    </location>
</feature>
<keyword evidence="3" id="KW-1185">Reference proteome</keyword>
<reference evidence="2" key="1">
    <citation type="submission" date="2023-05" db="EMBL/GenBank/DDBJ databases">
        <title>Nepenthes gracilis genome sequencing.</title>
        <authorList>
            <person name="Fukushima K."/>
        </authorList>
    </citation>
    <scope>NUCLEOTIDE SEQUENCE</scope>
    <source>
        <strain evidence="2">SING2019-196</strain>
    </source>
</reference>
<feature type="region of interest" description="Disordered" evidence="1">
    <location>
        <begin position="46"/>
        <end position="139"/>
    </location>
</feature>
<evidence type="ECO:0000256" key="1">
    <source>
        <dbReference type="SAM" id="MobiDB-lite"/>
    </source>
</evidence>
<comment type="caution">
    <text evidence="2">The sequence shown here is derived from an EMBL/GenBank/DDBJ whole genome shotgun (WGS) entry which is preliminary data.</text>
</comment>
<evidence type="ECO:0000313" key="3">
    <source>
        <dbReference type="Proteomes" id="UP001279734"/>
    </source>
</evidence>
<proteinExistence type="predicted"/>
<evidence type="ECO:0000313" key="2">
    <source>
        <dbReference type="EMBL" id="GMH03666.1"/>
    </source>
</evidence>